<dbReference type="Gene3D" id="3.40.50.1240">
    <property type="entry name" value="Phosphoglycerate mutase-like"/>
    <property type="match status" value="1"/>
</dbReference>
<dbReference type="InterPro" id="IPR029033">
    <property type="entry name" value="His_PPase_superfam"/>
</dbReference>
<reference evidence="1 2" key="1">
    <citation type="submission" date="2019-04" db="EMBL/GenBank/DDBJ databases">
        <title>Thalassotalea guangxiensis sp. nov., isolated from sediment of the coastal wetland.</title>
        <authorList>
            <person name="Zheng S."/>
            <person name="Zhang D."/>
        </authorList>
    </citation>
    <scope>NUCLEOTIDE SEQUENCE [LARGE SCALE GENOMIC DNA]</scope>
    <source>
        <strain evidence="1 2">ZS-4</strain>
    </source>
</reference>
<dbReference type="InterPro" id="IPR013078">
    <property type="entry name" value="His_Pase_superF_clade-1"/>
</dbReference>
<proteinExistence type="predicted"/>
<dbReference type="SMART" id="SM00855">
    <property type="entry name" value="PGAM"/>
    <property type="match status" value="1"/>
</dbReference>
<dbReference type="Pfam" id="PF00300">
    <property type="entry name" value="His_Phos_1"/>
    <property type="match status" value="1"/>
</dbReference>
<dbReference type="InterPro" id="IPR050275">
    <property type="entry name" value="PGM_Phosphatase"/>
</dbReference>
<dbReference type="GO" id="GO:0016791">
    <property type="term" value="F:phosphatase activity"/>
    <property type="evidence" value="ECO:0007669"/>
    <property type="project" value="TreeGrafter"/>
</dbReference>
<dbReference type="PANTHER" id="PTHR48100:SF1">
    <property type="entry name" value="HISTIDINE PHOSPHATASE FAMILY PROTEIN-RELATED"/>
    <property type="match status" value="1"/>
</dbReference>
<evidence type="ECO:0000313" key="1">
    <source>
        <dbReference type="EMBL" id="TKB43919.1"/>
    </source>
</evidence>
<comment type="caution">
    <text evidence="1">The sequence shown here is derived from an EMBL/GenBank/DDBJ whole genome shotgun (WGS) entry which is preliminary data.</text>
</comment>
<name>A0A4U1B2P0_9GAMM</name>
<gene>
    <name evidence="1" type="ORF">E8M12_13150</name>
</gene>
<dbReference type="GO" id="GO:0005737">
    <property type="term" value="C:cytoplasm"/>
    <property type="evidence" value="ECO:0007669"/>
    <property type="project" value="TreeGrafter"/>
</dbReference>
<dbReference type="PANTHER" id="PTHR48100">
    <property type="entry name" value="BROAD-SPECIFICITY PHOSPHATASE YOR283W-RELATED"/>
    <property type="match status" value="1"/>
</dbReference>
<dbReference type="AlphaFoldDB" id="A0A4U1B2P0"/>
<organism evidence="1 2">
    <name type="scientific">Thalassotalea mangrovi</name>
    <dbReference type="NCBI Taxonomy" id="2572245"/>
    <lineage>
        <taxon>Bacteria</taxon>
        <taxon>Pseudomonadati</taxon>
        <taxon>Pseudomonadota</taxon>
        <taxon>Gammaproteobacteria</taxon>
        <taxon>Alteromonadales</taxon>
        <taxon>Colwelliaceae</taxon>
        <taxon>Thalassotalea</taxon>
    </lineage>
</organism>
<keyword evidence="2" id="KW-1185">Reference proteome</keyword>
<protein>
    <submittedName>
        <fullName evidence="1">Histidine phosphatase family protein</fullName>
    </submittedName>
</protein>
<accession>A0A4U1B2P0</accession>
<evidence type="ECO:0000313" key="2">
    <source>
        <dbReference type="Proteomes" id="UP000307999"/>
    </source>
</evidence>
<dbReference type="OrthoDB" id="3296006at2"/>
<dbReference type="CDD" id="cd07067">
    <property type="entry name" value="HP_PGM_like"/>
    <property type="match status" value="1"/>
</dbReference>
<dbReference type="SUPFAM" id="SSF53254">
    <property type="entry name" value="Phosphoglycerate mutase-like"/>
    <property type="match status" value="1"/>
</dbReference>
<sequence length="187" mass="20777">MPSLLSMRNQSVAMPKSLLLIGIFLIAGLISVKANSQESSGSTGFSIYLIRHAEKQSTQQDPALTTCGIQRANQYAADFSAVELQAVYSSDYLRTRQTANPIASHQQLQLVVYDPRQLKDLATRLISEQRTALVVGHSNTTAVLAGMLANQELGEFSETEYDRIYRVDFKKGQRNITLTRQEFTCSL</sequence>
<dbReference type="EMBL" id="SWDB01000032">
    <property type="protein sequence ID" value="TKB43919.1"/>
    <property type="molecule type" value="Genomic_DNA"/>
</dbReference>
<dbReference type="Proteomes" id="UP000307999">
    <property type="component" value="Unassembled WGS sequence"/>
</dbReference>